<keyword evidence="8 9" id="KW-0560">Oxidoreductase</keyword>
<comment type="cofactor">
    <cofactor evidence="9">
        <name>FMN</name>
        <dbReference type="ChEBI" id="CHEBI:58210"/>
    </cofactor>
    <text evidence="9">Binds 1 FMN per subunit.</text>
</comment>
<dbReference type="EC" id="1.3.-.-" evidence="9"/>
<dbReference type="InterPro" id="IPR050074">
    <property type="entry name" value="DHO_dehydrogenase"/>
</dbReference>
<dbReference type="GO" id="GO:0006207">
    <property type="term" value="P:'de novo' pyrimidine nucleobase biosynthetic process"/>
    <property type="evidence" value="ECO:0007669"/>
    <property type="project" value="InterPro"/>
</dbReference>
<evidence type="ECO:0000256" key="3">
    <source>
        <dbReference type="ARBA" id="ARBA00008008"/>
    </source>
</evidence>
<evidence type="ECO:0000256" key="2">
    <source>
        <dbReference type="ARBA" id="ARBA00004725"/>
    </source>
</evidence>
<comment type="subcellular location">
    <subcellularLocation>
        <location evidence="1 9">Cytoplasm</location>
    </subcellularLocation>
</comment>
<dbReference type="HAMAP" id="MF_00224">
    <property type="entry name" value="DHO_dh_type1"/>
    <property type="match status" value="1"/>
</dbReference>
<evidence type="ECO:0000256" key="6">
    <source>
        <dbReference type="ARBA" id="ARBA00022643"/>
    </source>
</evidence>
<evidence type="ECO:0000259" key="10">
    <source>
        <dbReference type="Pfam" id="PF01180"/>
    </source>
</evidence>
<dbReference type="InterPro" id="IPR001295">
    <property type="entry name" value="Dihydroorotate_DH_CS"/>
</dbReference>
<comment type="similarity">
    <text evidence="3 9">Belongs to the dihydroorotate dehydrogenase family. Type 1 subfamily.</text>
</comment>
<feature type="binding site" evidence="9">
    <location>
        <position position="126"/>
    </location>
    <ligand>
        <name>FMN</name>
        <dbReference type="ChEBI" id="CHEBI:58210"/>
    </ligand>
</feature>
<dbReference type="GO" id="GO:0004152">
    <property type="term" value="F:dihydroorotate dehydrogenase activity"/>
    <property type="evidence" value="ECO:0007669"/>
    <property type="project" value="UniProtKB-UniRule"/>
</dbReference>
<evidence type="ECO:0000256" key="5">
    <source>
        <dbReference type="ARBA" id="ARBA00022630"/>
    </source>
</evidence>
<dbReference type="EMBL" id="PETL01000095">
    <property type="protein sequence ID" value="PIV64503.1"/>
    <property type="molecule type" value="Genomic_DNA"/>
</dbReference>
<evidence type="ECO:0000256" key="1">
    <source>
        <dbReference type="ARBA" id="ARBA00004496"/>
    </source>
</evidence>
<keyword evidence="5 9" id="KW-0285">Flavoprotein</keyword>
<dbReference type="GO" id="GO:0044205">
    <property type="term" value="P:'de novo' UMP biosynthetic process"/>
    <property type="evidence" value="ECO:0007669"/>
    <property type="project" value="UniProtKB-UniRule"/>
</dbReference>
<feature type="binding site" evidence="9">
    <location>
        <begin position="263"/>
        <end position="264"/>
    </location>
    <ligand>
        <name>FMN</name>
        <dbReference type="ChEBI" id="CHEBI:58210"/>
    </ligand>
</feature>
<keyword evidence="6 9" id="KW-0288">FMN</keyword>
<dbReference type="InterPro" id="IPR024920">
    <property type="entry name" value="Dihydroorotate_DH_1"/>
</dbReference>
<feature type="active site" description="Nucleophile" evidence="9">
    <location>
        <position position="129"/>
    </location>
</feature>
<dbReference type="InterPro" id="IPR012135">
    <property type="entry name" value="Dihydroorotate_DH_1_2"/>
</dbReference>
<comment type="pathway">
    <text evidence="2 9">Pyrimidine metabolism; UMP biosynthesis via de novo pathway.</text>
</comment>
<accession>A0A2M7E9U2</accession>
<protein>
    <recommendedName>
        <fullName evidence="9">Dihydroorotate dehydrogenase</fullName>
        <shortName evidence="9">DHOD</shortName>
        <shortName evidence="9">DHODase</shortName>
        <shortName evidence="9">DHOdehase</shortName>
        <ecNumber evidence="9">1.3.-.-</ecNumber>
    </recommendedName>
</protein>
<feature type="binding site" evidence="9">
    <location>
        <position position="20"/>
    </location>
    <ligand>
        <name>FMN</name>
        <dbReference type="ChEBI" id="CHEBI:58210"/>
    </ligand>
</feature>
<dbReference type="FunFam" id="3.20.20.70:FF:000027">
    <property type="entry name" value="Dihydropyrimidine dehydrogenase [NADP(+)]"/>
    <property type="match status" value="1"/>
</dbReference>
<dbReference type="PANTHER" id="PTHR48109:SF1">
    <property type="entry name" value="DIHYDROOROTATE DEHYDROGENASE (FUMARATE)"/>
    <property type="match status" value="1"/>
</dbReference>
<evidence type="ECO:0000313" key="11">
    <source>
        <dbReference type="EMBL" id="PIV64503.1"/>
    </source>
</evidence>
<dbReference type="NCBIfam" id="TIGR01037">
    <property type="entry name" value="pyrD_sub1_fam"/>
    <property type="match status" value="1"/>
</dbReference>
<keyword evidence="7 9" id="KW-0665">Pyrimidine biosynthesis</keyword>
<evidence type="ECO:0000256" key="4">
    <source>
        <dbReference type="ARBA" id="ARBA00022490"/>
    </source>
</evidence>
<feature type="binding site" evidence="9">
    <location>
        <begin position="68"/>
        <end position="72"/>
    </location>
    <ligand>
        <name>substrate</name>
    </ligand>
</feature>
<dbReference type="CDD" id="cd04740">
    <property type="entry name" value="DHOD_1B_like"/>
    <property type="match status" value="1"/>
</dbReference>
<dbReference type="Pfam" id="PF01180">
    <property type="entry name" value="DHO_dh"/>
    <property type="match status" value="1"/>
</dbReference>
<comment type="catalytic activity">
    <reaction evidence="9">
        <text>(S)-dihydroorotate + A = orotate + AH2</text>
        <dbReference type="Rhea" id="RHEA:18073"/>
        <dbReference type="ChEBI" id="CHEBI:13193"/>
        <dbReference type="ChEBI" id="CHEBI:17499"/>
        <dbReference type="ChEBI" id="CHEBI:30839"/>
        <dbReference type="ChEBI" id="CHEBI:30864"/>
    </reaction>
</comment>
<feature type="binding site" evidence="9">
    <location>
        <begin position="44"/>
        <end position="45"/>
    </location>
    <ligand>
        <name>FMN</name>
        <dbReference type="ChEBI" id="CHEBI:58210"/>
    </ligand>
</feature>
<gene>
    <name evidence="9" type="primary">pyrD</name>
    <name evidence="11" type="ORF">COS11_01855</name>
</gene>
<dbReference type="Gene3D" id="3.20.20.70">
    <property type="entry name" value="Aldolase class I"/>
    <property type="match status" value="1"/>
</dbReference>
<comment type="function">
    <text evidence="9">Catalyzes the conversion of dihydroorotate to orotate.</text>
</comment>
<feature type="domain" description="Dihydroorotate dehydrogenase catalytic" evidence="10">
    <location>
        <begin position="3"/>
        <end position="284"/>
    </location>
</feature>
<dbReference type="GO" id="GO:0005737">
    <property type="term" value="C:cytoplasm"/>
    <property type="evidence" value="ECO:0007669"/>
    <property type="project" value="UniProtKB-SubCell"/>
</dbReference>
<dbReference type="UniPathway" id="UPA00070"/>
<dbReference type="PIRSF" id="PIRSF000164">
    <property type="entry name" value="DHO_oxidase"/>
    <property type="match status" value="1"/>
</dbReference>
<dbReference type="Proteomes" id="UP000228886">
    <property type="component" value="Unassembled WGS sequence"/>
</dbReference>
<evidence type="ECO:0000256" key="9">
    <source>
        <dbReference type="HAMAP-Rule" id="MF_00224"/>
    </source>
</evidence>
<dbReference type="PROSITE" id="PS00911">
    <property type="entry name" value="DHODEHASE_1"/>
    <property type="match status" value="1"/>
</dbReference>
<feature type="binding site" evidence="9">
    <location>
        <position position="126"/>
    </location>
    <ligand>
        <name>substrate</name>
    </ligand>
</feature>
<comment type="caution">
    <text evidence="9">Lacks conserved residue(s) required for the propagation of feature annotation.</text>
</comment>
<sequence>MNLKTNLGRISLKNPIVLASGCFGYGDEYKDLISLDDVGAVVTKTITLKPKAGNPPPRVVETASGILNSIGLANVGAEVFLKEKLPGLLKKFSTPVIVSIAGETRDEYLKLISLLNRKKIAGIELNISCPNVGKDLTIGQDEVETFGLVKAVRKKTNLPLLVKLSPNVTDIGKIAKSAEKAGADILSLVNTFSAIGIDAETGRAKLGGVLGGLSGPAIKPIALRMVWQVRKTTSLPIIGMGGIANTSDALEFIITGANAIGLGSAIFINPDLCREIIAGLKRYLSRKRIYNLDKLVGSLIV</sequence>
<dbReference type="InterPro" id="IPR049622">
    <property type="entry name" value="Dihydroorotate_DH_I"/>
</dbReference>
<feature type="binding site" evidence="9">
    <location>
        <position position="189"/>
    </location>
    <ligand>
        <name>FMN</name>
        <dbReference type="ChEBI" id="CHEBI:58210"/>
    </ligand>
</feature>
<comment type="caution">
    <text evidence="11">The sequence shown here is derived from an EMBL/GenBank/DDBJ whole genome shotgun (WGS) entry which is preliminary data.</text>
</comment>
<evidence type="ECO:0000256" key="7">
    <source>
        <dbReference type="ARBA" id="ARBA00022975"/>
    </source>
</evidence>
<feature type="binding site" evidence="9">
    <location>
        <begin position="190"/>
        <end position="191"/>
    </location>
    <ligand>
        <name>substrate</name>
    </ligand>
</feature>
<dbReference type="AlphaFoldDB" id="A0A2M7E9U2"/>
<name>A0A2M7E9U2_9BACT</name>
<proteinExistence type="inferred from homology"/>
<dbReference type="PROSITE" id="PS00912">
    <property type="entry name" value="DHODEHASE_2"/>
    <property type="match status" value="1"/>
</dbReference>
<dbReference type="PANTHER" id="PTHR48109">
    <property type="entry name" value="DIHYDROOROTATE DEHYDROGENASE (QUINONE), MITOCHONDRIAL-RELATED"/>
    <property type="match status" value="1"/>
</dbReference>
<organism evidence="11 12">
    <name type="scientific">bacterium (Candidatus Ratteibacteria) CG01_land_8_20_14_3_00_40_19</name>
    <dbReference type="NCBI Taxonomy" id="2014290"/>
    <lineage>
        <taxon>Bacteria</taxon>
        <taxon>Candidatus Ratteibacteria</taxon>
    </lineage>
</organism>
<dbReference type="InterPro" id="IPR013785">
    <property type="entry name" value="Aldolase_TIM"/>
</dbReference>
<feature type="binding site" evidence="9">
    <location>
        <begin position="241"/>
        <end position="242"/>
    </location>
    <ligand>
        <name>FMN</name>
        <dbReference type="ChEBI" id="CHEBI:58210"/>
    </ligand>
</feature>
<evidence type="ECO:0000256" key="8">
    <source>
        <dbReference type="ARBA" id="ARBA00023002"/>
    </source>
</evidence>
<dbReference type="InterPro" id="IPR005720">
    <property type="entry name" value="Dihydroorotate_DH_cat"/>
</dbReference>
<feature type="binding site" evidence="9">
    <location>
        <position position="163"/>
    </location>
    <ligand>
        <name>FMN</name>
        <dbReference type="ChEBI" id="CHEBI:58210"/>
    </ligand>
</feature>
<dbReference type="SUPFAM" id="SSF51395">
    <property type="entry name" value="FMN-linked oxidoreductases"/>
    <property type="match status" value="1"/>
</dbReference>
<reference evidence="12" key="1">
    <citation type="submission" date="2017-09" db="EMBL/GenBank/DDBJ databases">
        <title>Depth-based differentiation of microbial function through sediment-hosted aquifers and enrichment of novel symbionts in the deep terrestrial subsurface.</title>
        <authorList>
            <person name="Probst A.J."/>
            <person name="Ladd B."/>
            <person name="Jarett J.K."/>
            <person name="Geller-Mcgrath D.E."/>
            <person name="Sieber C.M.K."/>
            <person name="Emerson J.B."/>
            <person name="Anantharaman K."/>
            <person name="Thomas B.C."/>
            <person name="Malmstrom R."/>
            <person name="Stieglmeier M."/>
            <person name="Klingl A."/>
            <person name="Woyke T."/>
            <person name="Ryan C.M."/>
            <person name="Banfield J.F."/>
        </authorList>
    </citation>
    <scope>NUCLEOTIDE SEQUENCE [LARGE SCALE GENOMIC DNA]</scope>
</reference>
<dbReference type="NCBIfam" id="NF005574">
    <property type="entry name" value="PRK07259.1"/>
    <property type="match status" value="1"/>
</dbReference>
<feature type="binding site" evidence="9">
    <location>
        <position position="215"/>
    </location>
    <ligand>
        <name>FMN</name>
        <dbReference type="ChEBI" id="CHEBI:58210"/>
    </ligand>
</feature>
<dbReference type="InterPro" id="IPR033888">
    <property type="entry name" value="DHOD_1B"/>
</dbReference>
<keyword evidence="4 9" id="KW-0963">Cytoplasm</keyword>
<feature type="binding site" evidence="9">
    <location>
        <position position="44"/>
    </location>
    <ligand>
        <name>substrate</name>
    </ligand>
</feature>
<evidence type="ECO:0000313" key="12">
    <source>
        <dbReference type="Proteomes" id="UP000228886"/>
    </source>
</evidence>